<sequence length="161" mass="18071">MADPTQRVYRAWPKGPPTYQQANSDSSDITQSRKWNYSLFDCCSPGTLCVYPRLTSCCLPCLTYGKTQTRIKDSSLQGFSYINGPCAIWSFLSLGAMQWIMQTITRGEMREQYGIEGSCCGDCCVSVFCGCCALIQEEKEAELRTRPELVGYQKPPHMAMP</sequence>
<dbReference type="OrthoDB" id="1045822at2759"/>
<gene>
    <name evidence="1" type="ORF">N7469_008314</name>
</gene>
<evidence type="ECO:0008006" key="3">
    <source>
        <dbReference type="Google" id="ProtNLM"/>
    </source>
</evidence>
<reference evidence="1" key="1">
    <citation type="submission" date="2022-11" db="EMBL/GenBank/DDBJ databases">
        <authorList>
            <person name="Petersen C."/>
        </authorList>
    </citation>
    <scope>NUCLEOTIDE SEQUENCE</scope>
    <source>
        <strain evidence="1">IBT 23319</strain>
    </source>
</reference>
<protein>
    <recommendedName>
        <fullName evidence="3">PLAC8-domain-containing protein</fullName>
    </recommendedName>
</protein>
<evidence type="ECO:0000313" key="1">
    <source>
        <dbReference type="EMBL" id="KAJ5224811.1"/>
    </source>
</evidence>
<dbReference type="EMBL" id="JAPQKT010000007">
    <property type="protein sequence ID" value="KAJ5224811.1"/>
    <property type="molecule type" value="Genomic_DNA"/>
</dbReference>
<comment type="caution">
    <text evidence="1">The sequence shown here is derived from an EMBL/GenBank/DDBJ whole genome shotgun (WGS) entry which is preliminary data.</text>
</comment>
<dbReference type="NCBIfam" id="TIGR01571">
    <property type="entry name" value="A_thal_Cys_rich"/>
    <property type="match status" value="1"/>
</dbReference>
<organism evidence="1 2">
    <name type="scientific">Penicillium citrinum</name>
    <dbReference type="NCBI Taxonomy" id="5077"/>
    <lineage>
        <taxon>Eukaryota</taxon>
        <taxon>Fungi</taxon>
        <taxon>Dikarya</taxon>
        <taxon>Ascomycota</taxon>
        <taxon>Pezizomycotina</taxon>
        <taxon>Eurotiomycetes</taxon>
        <taxon>Eurotiomycetidae</taxon>
        <taxon>Eurotiales</taxon>
        <taxon>Aspergillaceae</taxon>
        <taxon>Penicillium</taxon>
    </lineage>
</organism>
<keyword evidence="2" id="KW-1185">Reference proteome</keyword>
<dbReference type="InterPro" id="IPR006461">
    <property type="entry name" value="PLAC_motif_containing"/>
</dbReference>
<evidence type="ECO:0000313" key="2">
    <source>
        <dbReference type="Proteomes" id="UP001147733"/>
    </source>
</evidence>
<dbReference type="GeneID" id="81386399"/>
<dbReference type="Proteomes" id="UP001147733">
    <property type="component" value="Unassembled WGS sequence"/>
</dbReference>
<accession>A0A9W9TJ87</accession>
<name>A0A9W9TJ87_PENCI</name>
<proteinExistence type="predicted"/>
<dbReference type="Pfam" id="PF04749">
    <property type="entry name" value="PLAC8"/>
    <property type="match status" value="1"/>
</dbReference>
<reference evidence="1" key="2">
    <citation type="journal article" date="2023" name="IMA Fungus">
        <title>Comparative genomic study of the Penicillium genus elucidates a diverse pangenome and 15 lateral gene transfer events.</title>
        <authorList>
            <person name="Petersen C."/>
            <person name="Sorensen T."/>
            <person name="Nielsen M.R."/>
            <person name="Sondergaard T.E."/>
            <person name="Sorensen J.L."/>
            <person name="Fitzpatrick D.A."/>
            <person name="Frisvad J.C."/>
            <person name="Nielsen K.L."/>
        </authorList>
    </citation>
    <scope>NUCLEOTIDE SEQUENCE</scope>
    <source>
        <strain evidence="1">IBT 23319</strain>
    </source>
</reference>
<dbReference type="RefSeq" id="XP_056498783.1">
    <property type="nucleotide sequence ID" value="XM_056647232.1"/>
</dbReference>
<dbReference type="PANTHER" id="PTHR15907">
    <property type="entry name" value="DUF614 FAMILY PROTEIN-RELATED"/>
    <property type="match status" value="1"/>
</dbReference>
<dbReference type="AlphaFoldDB" id="A0A9W9TJ87"/>